<feature type="region of interest" description="Disordered" evidence="5">
    <location>
        <begin position="293"/>
        <end position="327"/>
    </location>
</feature>
<evidence type="ECO:0000256" key="1">
    <source>
        <dbReference type="ARBA" id="ARBA00001913"/>
    </source>
</evidence>
<keyword evidence="3" id="KW-1015">Disulfide bond</keyword>
<feature type="chain" id="PRO_5040391343" evidence="6">
    <location>
        <begin position="25"/>
        <end position="327"/>
    </location>
</feature>
<dbReference type="PANTHER" id="PTHR45869">
    <property type="entry name" value="C-REACTIVE PROTEIN-RELATED"/>
    <property type="match status" value="1"/>
</dbReference>
<dbReference type="AlphaFoldDB" id="A0A9N7U005"/>
<gene>
    <name evidence="7" type="ORF">PLEPLA_LOCUS9939</name>
</gene>
<evidence type="ECO:0000256" key="5">
    <source>
        <dbReference type="SAM" id="MobiDB-lite"/>
    </source>
</evidence>
<feature type="compositionally biased region" description="Basic residues" evidence="5">
    <location>
        <begin position="296"/>
        <end position="312"/>
    </location>
</feature>
<evidence type="ECO:0000313" key="8">
    <source>
        <dbReference type="Proteomes" id="UP001153269"/>
    </source>
</evidence>
<dbReference type="InterPro" id="IPR051005">
    <property type="entry name" value="Pentraxin_domain"/>
</dbReference>
<proteinExistence type="inferred from homology"/>
<dbReference type="InterPro" id="IPR013320">
    <property type="entry name" value="ConA-like_dom_sf"/>
</dbReference>
<dbReference type="PANTHER" id="PTHR45869:SF7">
    <property type="entry name" value="C-REACTIVE PROTEIN"/>
    <property type="match status" value="1"/>
</dbReference>
<evidence type="ECO:0000313" key="7">
    <source>
        <dbReference type="EMBL" id="CAB1422050.1"/>
    </source>
</evidence>
<feature type="compositionally biased region" description="Basic and acidic residues" evidence="5">
    <location>
        <begin position="313"/>
        <end position="327"/>
    </location>
</feature>
<evidence type="ECO:0000256" key="2">
    <source>
        <dbReference type="ARBA" id="ARBA00022729"/>
    </source>
</evidence>
<reference evidence="7" key="1">
    <citation type="submission" date="2020-03" db="EMBL/GenBank/DDBJ databases">
        <authorList>
            <person name="Weist P."/>
        </authorList>
    </citation>
    <scope>NUCLEOTIDE SEQUENCE</scope>
</reference>
<dbReference type="Gene3D" id="2.60.120.200">
    <property type="match status" value="1"/>
</dbReference>
<evidence type="ECO:0000256" key="6">
    <source>
        <dbReference type="SAM" id="SignalP"/>
    </source>
</evidence>
<keyword evidence="8" id="KW-1185">Reference proteome</keyword>
<sequence length="327" mass="36653">MKMKMKLLFVPFVMVMMSVPGVTTFIRTTSTTWTTGAPHSAVNLNGKMFTLSSKGGGITFYPSSYTPNTRRTITTHNATTTIHKTTTTTPKTTTTTPKTTTPKTTTTPRTTPFSTTGLSVCLRYLTDYYTTRNPPLLKLFPSSSDPVTLGTSSGVLYSLSSWLYYKPQTFQPSIQFWPGGFSPDIWTRVCVTVDSAKNVGQVFSGSNMSIRKILPYQLPQGNDPVIYVPGFDGQLTDVQMWDYPLSYREIIQYMRPSTYRPSRGSVLTWSDISYSLGGNALLEDTYQMLEQQPISKRGRGRGLRGEKKSRRVFKVEESKKREGGEFQ</sequence>
<feature type="signal peptide" evidence="6">
    <location>
        <begin position="1"/>
        <end position="24"/>
    </location>
</feature>
<comment type="cofactor">
    <cofactor evidence="1">
        <name>Ca(2+)</name>
        <dbReference type="ChEBI" id="CHEBI:29108"/>
    </cofactor>
</comment>
<comment type="similarity">
    <text evidence="4">Belongs to the pentraxin family.</text>
</comment>
<keyword evidence="2 6" id="KW-0732">Signal</keyword>
<feature type="region of interest" description="Disordered" evidence="5">
    <location>
        <begin position="86"/>
        <end position="111"/>
    </location>
</feature>
<organism evidence="7 8">
    <name type="scientific">Pleuronectes platessa</name>
    <name type="common">European plaice</name>
    <dbReference type="NCBI Taxonomy" id="8262"/>
    <lineage>
        <taxon>Eukaryota</taxon>
        <taxon>Metazoa</taxon>
        <taxon>Chordata</taxon>
        <taxon>Craniata</taxon>
        <taxon>Vertebrata</taxon>
        <taxon>Euteleostomi</taxon>
        <taxon>Actinopterygii</taxon>
        <taxon>Neopterygii</taxon>
        <taxon>Teleostei</taxon>
        <taxon>Neoteleostei</taxon>
        <taxon>Acanthomorphata</taxon>
        <taxon>Carangaria</taxon>
        <taxon>Pleuronectiformes</taxon>
        <taxon>Pleuronectoidei</taxon>
        <taxon>Pleuronectidae</taxon>
        <taxon>Pleuronectes</taxon>
    </lineage>
</organism>
<dbReference type="Proteomes" id="UP001153269">
    <property type="component" value="Unassembled WGS sequence"/>
</dbReference>
<evidence type="ECO:0000256" key="4">
    <source>
        <dbReference type="ARBA" id="ARBA00038102"/>
    </source>
</evidence>
<dbReference type="EMBL" id="CADEAL010000558">
    <property type="protein sequence ID" value="CAB1422050.1"/>
    <property type="molecule type" value="Genomic_DNA"/>
</dbReference>
<accession>A0A9N7U005</accession>
<dbReference type="SUPFAM" id="SSF49899">
    <property type="entry name" value="Concanavalin A-like lectins/glucanases"/>
    <property type="match status" value="1"/>
</dbReference>
<protein>
    <submittedName>
        <fullName evidence="7">Uncharacterized protein</fullName>
    </submittedName>
</protein>
<name>A0A9N7U005_PLEPL</name>
<evidence type="ECO:0000256" key="3">
    <source>
        <dbReference type="ARBA" id="ARBA00023157"/>
    </source>
</evidence>
<comment type="caution">
    <text evidence="7">The sequence shown here is derived from an EMBL/GenBank/DDBJ whole genome shotgun (WGS) entry which is preliminary data.</text>
</comment>